<proteinExistence type="predicted"/>
<name>A0ACB8AB94_9AGAM</name>
<dbReference type="Proteomes" id="UP000790377">
    <property type="component" value="Unassembled WGS sequence"/>
</dbReference>
<sequence length="1179" mass="133187">MSTTLPLFWDLSSSSKHNRLDASAKLISSLERFQAQHVPNDFSKSSDEDAPTDGLDFLNAQDMSYSIRRLIRGLASPRESSRLGFGVSLTELLSRLETVTCSQVVSLILDSSTTQGSMSGQEERDVLFARLFGLTAVIQSGLLVRQNPLPTSPSSATHVSSLDSYKDVINHLVLLGEKKSWLRESAWWTIGLAIDALHSSPAPWKEDALRGSIEVLCVNQIVWTQERVAITLKLQSLVPEYNWKKILLPIFREPDLLNYVNFPSLGRILKEATVDEDDSITVGASSWRPQLHFIWDTILETMIPPLDAEKQTRGSFREFFRVVVDESLFASTSSPERKYWGFQVFQKALPRITTDELPMLFTKNFMRSWINHLSNHDRYLHKIALDVAKDIQQFVQKNPAIGFTLILQLTGIHGSQNFDKLTKTKTIESVLASMDAEGIKTYIHYLLDQIDHNDGAEQDDEAIKSRRIWIMEQFTALIRNGSIPKTDDWIQIVLDWYIVNGLFIVRKKSDKSPYLGLRSIRVPPLSEELRQNCRSRLLSSLADLTGQISLVKADDKSHKAAGVASDGKFWVSRALATVEQLETDVKHVTTVVEFDEDGRTLRIKARQTIDKLKKVSGAKRDIASGTGLLISAILLYQYCTTDDNESEVLESCIDAAAKMFPKEKTNKKAKVTASNEDDDSPEPIDIFVDTIIGFLEKSNSYMRNVANQAFSSLSDAVQDSTIDLILSQLERRDPADLAASEFEEIEGRDDEEDSEGDEDEEEEETSDASEESDEDDDEEATLEVRRKIEGALRANGIQAATKDSDDESEEDLMDDDQMMAIDSHLAEIFRSRASEKNGKDVNVQRDATHFKNRVLDLIDIFIKKEPQNALNFRLILPLIEVITKSGSDERQLTDKATGLLKSRLAKSKDVPVATDVEQVTTILQELHQRARKTRSSDHLSTLSQCSLYICRVLLLSHQEEALTRTYRDSLVDFISRKASHLNFTFFQDFFRRYPVPAWRLRKDLIDVSVKAVNTYRQCQAYQLLQTLVNQASGPDIQPKEVVSFMPTLRQSLLDVISSAIHDQITLSPAQLKDLLKLALSAARQTKKLTSKPEEIQKIWRSGAWETLQAELSSSPRFASSNALLAMCRQVESIVQCPNNGTIESSEQVIQPKRKINEVRDKEETSIKKMKRQKQRKSKA</sequence>
<accession>A0ACB8AB94</accession>
<evidence type="ECO:0000313" key="2">
    <source>
        <dbReference type="Proteomes" id="UP000790377"/>
    </source>
</evidence>
<organism evidence="1 2">
    <name type="scientific">Hygrophoropsis aurantiaca</name>
    <dbReference type="NCBI Taxonomy" id="72124"/>
    <lineage>
        <taxon>Eukaryota</taxon>
        <taxon>Fungi</taxon>
        <taxon>Dikarya</taxon>
        <taxon>Basidiomycota</taxon>
        <taxon>Agaricomycotina</taxon>
        <taxon>Agaricomycetes</taxon>
        <taxon>Agaricomycetidae</taxon>
        <taxon>Boletales</taxon>
        <taxon>Coniophorineae</taxon>
        <taxon>Hygrophoropsidaceae</taxon>
        <taxon>Hygrophoropsis</taxon>
    </lineage>
</organism>
<reference evidence="1" key="1">
    <citation type="journal article" date="2021" name="New Phytol.">
        <title>Evolutionary innovations through gain and loss of genes in the ectomycorrhizal Boletales.</title>
        <authorList>
            <person name="Wu G."/>
            <person name="Miyauchi S."/>
            <person name="Morin E."/>
            <person name="Kuo A."/>
            <person name="Drula E."/>
            <person name="Varga T."/>
            <person name="Kohler A."/>
            <person name="Feng B."/>
            <person name="Cao Y."/>
            <person name="Lipzen A."/>
            <person name="Daum C."/>
            <person name="Hundley H."/>
            <person name="Pangilinan J."/>
            <person name="Johnson J."/>
            <person name="Barry K."/>
            <person name="LaButti K."/>
            <person name="Ng V."/>
            <person name="Ahrendt S."/>
            <person name="Min B."/>
            <person name="Choi I.G."/>
            <person name="Park H."/>
            <person name="Plett J.M."/>
            <person name="Magnuson J."/>
            <person name="Spatafora J.W."/>
            <person name="Nagy L.G."/>
            <person name="Henrissat B."/>
            <person name="Grigoriev I.V."/>
            <person name="Yang Z.L."/>
            <person name="Xu J."/>
            <person name="Martin F.M."/>
        </authorList>
    </citation>
    <scope>NUCLEOTIDE SEQUENCE</scope>
    <source>
        <strain evidence="1">ATCC 28755</strain>
    </source>
</reference>
<dbReference type="EMBL" id="MU267705">
    <property type="protein sequence ID" value="KAH7910650.1"/>
    <property type="molecule type" value="Genomic_DNA"/>
</dbReference>
<keyword evidence="2" id="KW-1185">Reference proteome</keyword>
<protein>
    <submittedName>
        <fullName evidence="1">DNA polymerase phi-domain-containing protein</fullName>
    </submittedName>
</protein>
<gene>
    <name evidence="1" type="ORF">BJ138DRAFT_1126684</name>
</gene>
<evidence type="ECO:0000313" key="1">
    <source>
        <dbReference type="EMBL" id="KAH7910650.1"/>
    </source>
</evidence>
<comment type="caution">
    <text evidence="1">The sequence shown here is derived from an EMBL/GenBank/DDBJ whole genome shotgun (WGS) entry which is preliminary data.</text>
</comment>